<proteinExistence type="inferred from homology"/>
<dbReference type="SUPFAM" id="SSF53474">
    <property type="entry name" value="alpha/beta-Hydrolases"/>
    <property type="match status" value="1"/>
</dbReference>
<evidence type="ECO:0000313" key="9">
    <source>
        <dbReference type="EMBL" id="MBO8432902.1"/>
    </source>
</evidence>
<keyword evidence="2" id="KW-0645">Protease</keyword>
<dbReference type="Gene3D" id="3.40.50.1820">
    <property type="entry name" value="alpha/beta hydrolase"/>
    <property type="match status" value="1"/>
</dbReference>
<dbReference type="Pfam" id="PF07676">
    <property type="entry name" value="PD40"/>
    <property type="match status" value="2"/>
</dbReference>
<dbReference type="Proteomes" id="UP000823612">
    <property type="component" value="Unassembled WGS sequence"/>
</dbReference>
<dbReference type="PROSITE" id="PS51257">
    <property type="entry name" value="PROKAR_LIPOPROTEIN"/>
    <property type="match status" value="1"/>
</dbReference>
<feature type="domain" description="Peptidase S9 prolyl oligopeptidase catalytic" evidence="8">
    <location>
        <begin position="540"/>
        <end position="752"/>
    </location>
</feature>
<dbReference type="InterPro" id="IPR011042">
    <property type="entry name" value="6-blade_b-propeller_TolB-like"/>
</dbReference>
<evidence type="ECO:0000256" key="5">
    <source>
        <dbReference type="ARBA" id="ARBA00022825"/>
    </source>
</evidence>
<dbReference type="PANTHER" id="PTHR42776">
    <property type="entry name" value="SERINE PEPTIDASE S9 FAMILY MEMBER"/>
    <property type="match status" value="1"/>
</dbReference>
<dbReference type="GO" id="GO:0004252">
    <property type="term" value="F:serine-type endopeptidase activity"/>
    <property type="evidence" value="ECO:0007669"/>
    <property type="project" value="TreeGrafter"/>
</dbReference>
<feature type="region of interest" description="Disordered" evidence="6">
    <location>
        <begin position="778"/>
        <end position="798"/>
    </location>
</feature>
<dbReference type="SUPFAM" id="SSF82171">
    <property type="entry name" value="DPP6 N-terminal domain-like"/>
    <property type="match status" value="1"/>
</dbReference>
<keyword evidence="3 7" id="KW-0732">Signal</keyword>
<feature type="chain" id="PRO_5038626746" evidence="7">
    <location>
        <begin position="17"/>
        <end position="798"/>
    </location>
</feature>
<evidence type="ECO:0000256" key="2">
    <source>
        <dbReference type="ARBA" id="ARBA00022670"/>
    </source>
</evidence>
<gene>
    <name evidence="9" type="ORF">IAB08_06385</name>
</gene>
<reference evidence="9" key="1">
    <citation type="submission" date="2020-10" db="EMBL/GenBank/DDBJ databases">
        <authorList>
            <person name="Gilroy R."/>
        </authorList>
    </citation>
    <scope>NUCLEOTIDE SEQUENCE</scope>
    <source>
        <strain evidence="9">2889</strain>
    </source>
</reference>
<evidence type="ECO:0000256" key="4">
    <source>
        <dbReference type="ARBA" id="ARBA00022801"/>
    </source>
</evidence>
<keyword evidence="4" id="KW-0378">Hydrolase</keyword>
<comment type="caution">
    <text evidence="9">The sequence shown here is derived from an EMBL/GenBank/DDBJ whole genome shotgun (WGS) entry which is preliminary data.</text>
</comment>
<feature type="compositionally biased region" description="Basic and acidic residues" evidence="6">
    <location>
        <begin position="778"/>
        <end position="792"/>
    </location>
</feature>
<evidence type="ECO:0000256" key="1">
    <source>
        <dbReference type="ARBA" id="ARBA00010040"/>
    </source>
</evidence>
<dbReference type="InterPro" id="IPR029058">
    <property type="entry name" value="AB_hydrolase_fold"/>
</dbReference>
<dbReference type="PANTHER" id="PTHR42776:SF13">
    <property type="entry name" value="DIPEPTIDYL-PEPTIDASE 5"/>
    <property type="match status" value="1"/>
</dbReference>
<dbReference type="FunFam" id="3.40.50.1820:FF:000028">
    <property type="entry name" value="S9 family peptidase"/>
    <property type="match status" value="1"/>
</dbReference>
<evidence type="ECO:0000256" key="3">
    <source>
        <dbReference type="ARBA" id="ARBA00022729"/>
    </source>
</evidence>
<dbReference type="Pfam" id="PF00326">
    <property type="entry name" value="Peptidase_S9"/>
    <property type="match status" value="1"/>
</dbReference>
<dbReference type="AlphaFoldDB" id="A0A9D9DRN7"/>
<organism evidence="9 10">
    <name type="scientific">Candidatus Pullibacteroides excrementavium</name>
    <dbReference type="NCBI Taxonomy" id="2840905"/>
    <lineage>
        <taxon>Bacteria</taxon>
        <taxon>Pseudomonadati</taxon>
        <taxon>Bacteroidota</taxon>
        <taxon>Bacteroidia</taxon>
        <taxon>Bacteroidales</taxon>
        <taxon>Candidatus Pullibacteroides</taxon>
    </lineage>
</organism>
<evidence type="ECO:0000313" key="10">
    <source>
        <dbReference type="Proteomes" id="UP000823612"/>
    </source>
</evidence>
<evidence type="ECO:0000259" key="8">
    <source>
        <dbReference type="Pfam" id="PF00326"/>
    </source>
</evidence>
<reference evidence="9" key="2">
    <citation type="journal article" date="2021" name="PeerJ">
        <title>Extensive microbial diversity within the chicken gut microbiome revealed by metagenomics and culture.</title>
        <authorList>
            <person name="Gilroy R."/>
            <person name="Ravi A."/>
            <person name="Getino M."/>
            <person name="Pursley I."/>
            <person name="Horton D.L."/>
            <person name="Alikhan N.F."/>
            <person name="Baker D."/>
            <person name="Gharbi K."/>
            <person name="Hall N."/>
            <person name="Watson M."/>
            <person name="Adriaenssens E.M."/>
            <person name="Foster-Nyarko E."/>
            <person name="Jarju S."/>
            <person name="Secka A."/>
            <person name="Antonio M."/>
            <person name="Oren A."/>
            <person name="Chaudhuri R.R."/>
            <person name="La Ragione R."/>
            <person name="Hildebrand F."/>
            <person name="Pallen M.J."/>
        </authorList>
    </citation>
    <scope>NUCLEOTIDE SEQUENCE</scope>
    <source>
        <strain evidence="9">2889</strain>
    </source>
</reference>
<keyword evidence="5" id="KW-0720">Serine protease</keyword>
<dbReference type="InterPro" id="IPR001375">
    <property type="entry name" value="Peptidase_S9_cat"/>
</dbReference>
<dbReference type="GO" id="GO:0006508">
    <property type="term" value="P:proteolysis"/>
    <property type="evidence" value="ECO:0007669"/>
    <property type="project" value="UniProtKB-KW"/>
</dbReference>
<protein>
    <submittedName>
        <fullName evidence="9">S9 family peptidase</fullName>
    </submittedName>
</protein>
<dbReference type="InterPro" id="IPR011659">
    <property type="entry name" value="WD40"/>
</dbReference>
<accession>A0A9D9DRN7</accession>
<evidence type="ECO:0000256" key="6">
    <source>
        <dbReference type="SAM" id="MobiDB-lite"/>
    </source>
</evidence>
<name>A0A9D9DRN7_9BACT</name>
<dbReference type="EMBL" id="JADIMZ010000097">
    <property type="protein sequence ID" value="MBO8432902.1"/>
    <property type="molecule type" value="Genomic_DNA"/>
</dbReference>
<feature type="signal peptide" evidence="7">
    <location>
        <begin position="1"/>
        <end position="16"/>
    </location>
</feature>
<dbReference type="Gene3D" id="2.120.10.30">
    <property type="entry name" value="TolB, C-terminal domain"/>
    <property type="match status" value="2"/>
</dbReference>
<evidence type="ECO:0000256" key="7">
    <source>
        <dbReference type="SAM" id="SignalP"/>
    </source>
</evidence>
<comment type="similarity">
    <text evidence="1">Belongs to the peptidase S9C family.</text>
</comment>
<sequence>MRFSALKKAALASAVAATGIACSPQGTGNQGPVIGKQEVTVTDGRLTPEVLWAMGRLGEVAISPDQKHIAYSVRYYSVAENKGNSDLYLSDIDGKNVRQITRTAGSEGNLCWLNEHTIAYMAAADNGMQVFGLDLGKAFSATAQERDINDISSSLKPVQITSIPGGVEGFRFSPDLKQLAFIRQVQVEPNVQDRYPDLDKSSGMVFQDLNYRHWDHYVMSIPHIFICQLEGADLNTELKAVTNTHPVDVLKDEPYEAPVKPFGGIEQYSWSPDGKLLAYTSRKLTGKAYAVSTNTDIYVYYLESGKTVNASKGNLGYDVNPVFSPDGLYLAWESMERDGYESDKNRIALLNLQTAEKVDASYGFDQNAAGLKWSQDSKEIYFTSNWHGLSQIYRLDVAKSFAYAKASGKTTGNFKFMTGTPDAIQCLTAGVHDYVGVYPLAGNQLIGIRQSLSRPDELYAIDLNQEDPEMLHKQTQISFINQDIFDQLEMGRVEGRWIKTTDGKQLLAWVIYPPHFDSTKQYPALLYCQGGPQSTVSQFWSYRWNPQIMAANDYIIVAPNRRGVPGFGMEWLEQISGDYPGQNMKDYLSAIDAVSKEPYVNKDQLGCVGASYGAFSVYWLAGNHDKRFKAFIAHDGMFNMEQQYAETEEFWFANWDMGGPYWDKSNKVAQRTFANSPHKFVEKWDAPILIIHGELDYRIVASQGMAAFNSAILRGIPAELLLYPDENHWVLQPQNGILWQRRFFHFLDKHVKGLSEEEMATKHYAEKAFKVSDPFSEDGRNMVKGGEKEINTEKQVSQ</sequence>